<evidence type="ECO:0000256" key="4">
    <source>
        <dbReference type="ARBA" id="ARBA00022833"/>
    </source>
</evidence>
<evidence type="ECO:0000256" key="5">
    <source>
        <dbReference type="ARBA" id="ARBA00023049"/>
    </source>
</evidence>
<evidence type="ECO:0000256" key="1">
    <source>
        <dbReference type="ARBA" id="ARBA00022670"/>
    </source>
</evidence>
<comment type="caution">
    <text evidence="8">The sequence shown here is derived from an EMBL/GenBank/DDBJ whole genome shotgun (WGS) entry which is preliminary data.</text>
</comment>
<keyword evidence="2" id="KW-0479">Metal-binding</keyword>
<dbReference type="Pfam" id="PF00899">
    <property type="entry name" value="ThiF"/>
    <property type="match status" value="1"/>
</dbReference>
<organism evidence="8 9">
    <name type="scientific">Nonomuraea monospora</name>
    <dbReference type="NCBI Taxonomy" id="568818"/>
    <lineage>
        <taxon>Bacteria</taxon>
        <taxon>Bacillati</taxon>
        <taxon>Actinomycetota</taxon>
        <taxon>Actinomycetes</taxon>
        <taxon>Streptosporangiales</taxon>
        <taxon>Streptosporangiaceae</taxon>
        <taxon>Nonomuraea</taxon>
    </lineage>
</organism>
<dbReference type="SUPFAM" id="SSF102712">
    <property type="entry name" value="JAB1/MPN domain"/>
    <property type="match status" value="1"/>
</dbReference>
<evidence type="ECO:0000259" key="7">
    <source>
        <dbReference type="Pfam" id="PF14464"/>
    </source>
</evidence>
<dbReference type="InterPro" id="IPR000594">
    <property type="entry name" value="ThiF_NAD_FAD-bd"/>
</dbReference>
<keyword evidence="1" id="KW-0645">Protease</keyword>
<evidence type="ECO:0000256" key="2">
    <source>
        <dbReference type="ARBA" id="ARBA00022723"/>
    </source>
</evidence>
<sequence>MGDLSPGHEQSRKELESIIATLPPASGRPALEMGTVGSVVSPDGLLAIEISIDYAEPPHVPDDVRLDITLLVPSEFPFAMPRAVLSSQHFGTRDVEVCLYESEADWDPSDGMHGFMERLVMRLRQARASERTLDAVVPRPGVPAGADVVVSPDLPGDFQRGMAIMVWRGPERVDVVEWLSGFLPDDDLTARLAACEERERGAVSLGLVRVLRRPFPQRADTLGDLARAMSGDAADLATFRLDLVRITRLNVRLAKEPRTSGSVFVLAEAPVLTAPGARLQLLAWQSRWRGEASLLRARSMPAAVHDVRPQASVRRDTGRPAEWLLNKRVLILGCGAVGTRMAEHCARAGVARLTLADSGVVTPGILIRQTYENTDLGETKAAVLANRLTRTLLPGRTCAIEHRFGDVLATLLRDEHACRDFHLIVNATASTAVSKRLEYLSRDRGADWPATLTLGVSHDCERGVGTLALPGAHGGDTDIMYNLAIDAFAVPELRDIAETFFPRPEERPVFRPDAGCSSTFTGSDVEVAALTGQIFAWALNRLHTHSPLRPSVLRSAFVVRLYGSGAGLAAQQCLEWPDDIVKQDKNCGFDVRIHTRAMERMRAESQRVHAMGGPACETGGVLMGRIDTACKVIWVTHAEIPPPDSKHGDHHFLHGVQDVDLRISAHRERTRGQVEFVGMWHTHPGADPRPSHDDHDEMRKLFVPTNQTVPMALLLVLGGRPGRWHRWLDGSGEPEVDAHVYTATWFRGPAAPRAM</sequence>
<keyword evidence="9" id="KW-1185">Reference proteome</keyword>
<evidence type="ECO:0000313" key="9">
    <source>
        <dbReference type="Proteomes" id="UP001499843"/>
    </source>
</evidence>
<dbReference type="InterPro" id="IPR035985">
    <property type="entry name" value="Ubiquitin-activating_enz"/>
</dbReference>
<dbReference type="PANTHER" id="PTHR10953:SF102">
    <property type="entry name" value="ADENYLYLTRANSFERASE AND SULFURTRANSFERASE MOCS3"/>
    <property type="match status" value="1"/>
</dbReference>
<dbReference type="InterPro" id="IPR045886">
    <property type="entry name" value="ThiF/MoeB/HesA"/>
</dbReference>
<dbReference type="SUPFAM" id="SSF69572">
    <property type="entry name" value="Activating enzymes of the ubiquitin-like proteins"/>
    <property type="match status" value="1"/>
</dbReference>
<dbReference type="Proteomes" id="UP001499843">
    <property type="component" value="Unassembled WGS sequence"/>
</dbReference>
<keyword evidence="4" id="KW-0862">Zinc</keyword>
<feature type="domain" description="JAB" evidence="7">
    <location>
        <begin position="607"/>
        <end position="727"/>
    </location>
</feature>
<gene>
    <name evidence="8" type="ORF">GCM10009850_079450</name>
</gene>
<evidence type="ECO:0000256" key="3">
    <source>
        <dbReference type="ARBA" id="ARBA00022801"/>
    </source>
</evidence>
<evidence type="ECO:0000313" key="8">
    <source>
        <dbReference type="EMBL" id="GAA2212483.1"/>
    </source>
</evidence>
<name>A0ABP5PPK6_9ACTN</name>
<evidence type="ECO:0000259" key="6">
    <source>
        <dbReference type="Pfam" id="PF00899"/>
    </source>
</evidence>
<dbReference type="Gene3D" id="3.40.50.720">
    <property type="entry name" value="NAD(P)-binding Rossmann-like Domain"/>
    <property type="match status" value="1"/>
</dbReference>
<dbReference type="InterPro" id="IPR028090">
    <property type="entry name" value="JAB_dom_prok"/>
</dbReference>
<dbReference type="Gene3D" id="3.40.140.10">
    <property type="entry name" value="Cytidine Deaminase, domain 2"/>
    <property type="match status" value="1"/>
</dbReference>
<keyword evidence="5" id="KW-0482">Metalloprotease</keyword>
<dbReference type="EMBL" id="BAAAQX010000026">
    <property type="protein sequence ID" value="GAA2212483.1"/>
    <property type="molecule type" value="Genomic_DNA"/>
</dbReference>
<dbReference type="RefSeq" id="WP_344487035.1">
    <property type="nucleotide sequence ID" value="NZ_BAAAQX010000026.1"/>
</dbReference>
<proteinExistence type="predicted"/>
<reference evidence="9" key="1">
    <citation type="journal article" date="2019" name="Int. J. Syst. Evol. Microbiol.">
        <title>The Global Catalogue of Microorganisms (GCM) 10K type strain sequencing project: providing services to taxonomists for standard genome sequencing and annotation.</title>
        <authorList>
            <consortium name="The Broad Institute Genomics Platform"/>
            <consortium name="The Broad Institute Genome Sequencing Center for Infectious Disease"/>
            <person name="Wu L."/>
            <person name="Ma J."/>
        </authorList>
    </citation>
    <scope>NUCLEOTIDE SEQUENCE [LARGE SCALE GENOMIC DNA]</scope>
    <source>
        <strain evidence="9">JCM 16114</strain>
    </source>
</reference>
<feature type="domain" description="THIF-type NAD/FAD binding fold" evidence="6">
    <location>
        <begin position="323"/>
        <end position="433"/>
    </location>
</feature>
<protein>
    <submittedName>
        <fullName evidence="8">Uncharacterized protein</fullName>
    </submittedName>
</protein>
<dbReference type="PANTHER" id="PTHR10953">
    <property type="entry name" value="UBIQUITIN-ACTIVATING ENZYME E1"/>
    <property type="match status" value="1"/>
</dbReference>
<accession>A0ABP5PPK6</accession>
<keyword evidence="3" id="KW-0378">Hydrolase</keyword>
<dbReference type="Pfam" id="PF14464">
    <property type="entry name" value="Prok-JAB"/>
    <property type="match status" value="1"/>
</dbReference>